<dbReference type="RefSeq" id="WP_006061734.1">
    <property type="nucleotide sequence ID" value="NZ_KB290821.1"/>
</dbReference>
<dbReference type="InterPro" id="IPR001328">
    <property type="entry name" value="Pept_tRNA_hydro"/>
</dbReference>
<feature type="binding site" evidence="8">
    <location>
        <position position="22"/>
    </location>
    <ligand>
        <name>tRNA</name>
        <dbReference type="ChEBI" id="CHEBI:17843"/>
    </ligand>
</feature>
<dbReference type="eggNOG" id="COG0193">
    <property type="taxonomic scope" value="Bacteria"/>
</dbReference>
<protein>
    <recommendedName>
        <fullName evidence="7 8">Peptidyl-tRNA hydrolase</fullName>
        <shortName evidence="8">Pth</shortName>
        <ecNumber evidence="1 8">3.1.1.29</ecNumber>
    </recommendedName>
</protein>
<evidence type="ECO:0000256" key="9">
    <source>
        <dbReference type="RuleBase" id="RU000673"/>
    </source>
</evidence>
<dbReference type="PANTHER" id="PTHR17224:SF1">
    <property type="entry name" value="PEPTIDYL-TRNA HYDROLASE"/>
    <property type="match status" value="1"/>
</dbReference>
<proteinExistence type="inferred from homology"/>
<comment type="similarity">
    <text evidence="5 8 10">Belongs to the PTH family.</text>
</comment>
<dbReference type="PROSITE" id="PS01196">
    <property type="entry name" value="PEPT_TRNA_HYDROL_2"/>
    <property type="match status" value="1"/>
</dbReference>
<dbReference type="PATRIC" id="fig|1035195.3.peg.31"/>
<accession>L1MN82</accession>
<reference evidence="11 12" key="1">
    <citation type="submission" date="2012-05" db="EMBL/GenBank/DDBJ databases">
        <authorList>
            <person name="Weinstock G."/>
            <person name="Sodergren E."/>
            <person name="Lobos E.A."/>
            <person name="Fulton L."/>
            <person name="Fulton R."/>
            <person name="Courtney L."/>
            <person name="Fronick C."/>
            <person name="O'Laughlin M."/>
            <person name="Godfrey J."/>
            <person name="Wilson R.M."/>
            <person name="Miner T."/>
            <person name="Farmer C."/>
            <person name="Delehaunty K."/>
            <person name="Cordes M."/>
            <person name="Minx P."/>
            <person name="Tomlinson C."/>
            <person name="Chen J."/>
            <person name="Wollam A."/>
            <person name="Pepin K.H."/>
            <person name="Bhonagiri V."/>
            <person name="Zhang X."/>
            <person name="Suruliraj S."/>
            <person name="Warren W."/>
            <person name="Mitreva M."/>
            <person name="Mardis E.R."/>
            <person name="Wilson R.K."/>
        </authorList>
    </citation>
    <scope>NUCLEOTIDE SEQUENCE [LARGE SCALE GENOMIC DNA]</scope>
    <source>
        <strain evidence="11 12">F0235</strain>
    </source>
</reference>
<evidence type="ECO:0000256" key="6">
    <source>
        <dbReference type="ARBA" id="ARBA00048707"/>
    </source>
</evidence>
<dbReference type="HOGENOM" id="CLU_062456_2_2_11"/>
<comment type="function">
    <text evidence="8">Catalyzes the release of premature peptidyl moieties from peptidyl-tRNA molecules trapped in stalled 50S ribosomal subunits, and thus maintains levels of free tRNAs and 50S ribosomes.</text>
</comment>
<dbReference type="PANTHER" id="PTHR17224">
    <property type="entry name" value="PEPTIDYL-TRNA HYDROLASE"/>
    <property type="match status" value="1"/>
</dbReference>
<evidence type="ECO:0000256" key="3">
    <source>
        <dbReference type="ARBA" id="ARBA00022801"/>
    </source>
</evidence>
<dbReference type="FunFam" id="3.40.50.1470:FF:000001">
    <property type="entry name" value="Peptidyl-tRNA hydrolase"/>
    <property type="match status" value="1"/>
</dbReference>
<evidence type="ECO:0000256" key="7">
    <source>
        <dbReference type="ARBA" id="ARBA00050038"/>
    </source>
</evidence>
<feature type="site" description="Discriminates between blocked and unblocked aminoacyl-tRNA" evidence="8">
    <location>
        <position position="17"/>
    </location>
</feature>
<dbReference type="AlphaFoldDB" id="L1MN82"/>
<dbReference type="Pfam" id="PF01195">
    <property type="entry name" value="Pept_tRNA_hydro"/>
    <property type="match status" value="1"/>
</dbReference>
<comment type="function">
    <text evidence="8">Hydrolyzes ribosome-free peptidyl-tRNAs (with 1 or more amino acids incorporated), which drop off the ribosome during protein synthesis, or as a result of ribosome stalling.</text>
</comment>
<sequence length="199" mass="22064">MNATHTDSPWLVVGLGNPGPQYETTRHNVGFMVLDELADRTPPMPSTFSIHKRSNSHVVETRFGDKKIILAKPRSFMNLSGGPIAALIQFYKVPKENIIVVHDELDLDFDTVRLKLGGGDNGHNGLRSTTKSLGTKDYYRIRVGIGRPPGRQTPANYVLRPFSKEEFEGLPLICEHAAEGAELIINQGLELAQNRIHAL</sequence>
<comment type="caution">
    <text evidence="11">The sequence shown here is derived from an EMBL/GenBank/DDBJ whole genome shotgun (WGS) entry which is preliminary data.</text>
</comment>
<evidence type="ECO:0000256" key="4">
    <source>
        <dbReference type="ARBA" id="ARBA00022884"/>
    </source>
</evidence>
<keyword evidence="2 8" id="KW-0820">tRNA-binding</keyword>
<dbReference type="GO" id="GO:0004045">
    <property type="term" value="F:peptidyl-tRNA hydrolase activity"/>
    <property type="evidence" value="ECO:0007669"/>
    <property type="project" value="UniProtKB-UniRule"/>
</dbReference>
<evidence type="ECO:0000256" key="1">
    <source>
        <dbReference type="ARBA" id="ARBA00013260"/>
    </source>
</evidence>
<evidence type="ECO:0000256" key="2">
    <source>
        <dbReference type="ARBA" id="ARBA00022555"/>
    </source>
</evidence>
<dbReference type="EC" id="3.1.1.29" evidence="1 8"/>
<dbReference type="GO" id="GO:0006515">
    <property type="term" value="P:protein quality control for misfolded or incompletely synthesized proteins"/>
    <property type="evidence" value="ECO:0007669"/>
    <property type="project" value="UniProtKB-UniRule"/>
</dbReference>
<dbReference type="STRING" id="1035195.HMPREF9997_00035"/>
<evidence type="ECO:0000313" key="11">
    <source>
        <dbReference type="EMBL" id="EKX92371.1"/>
    </source>
</evidence>
<comment type="catalytic activity">
    <reaction evidence="6 8 9">
        <text>an N-acyl-L-alpha-aminoacyl-tRNA + H2O = an N-acyl-L-amino acid + a tRNA + H(+)</text>
        <dbReference type="Rhea" id="RHEA:54448"/>
        <dbReference type="Rhea" id="RHEA-COMP:10123"/>
        <dbReference type="Rhea" id="RHEA-COMP:13883"/>
        <dbReference type="ChEBI" id="CHEBI:15377"/>
        <dbReference type="ChEBI" id="CHEBI:15378"/>
        <dbReference type="ChEBI" id="CHEBI:59874"/>
        <dbReference type="ChEBI" id="CHEBI:78442"/>
        <dbReference type="ChEBI" id="CHEBI:138191"/>
        <dbReference type="EC" id="3.1.1.29"/>
    </reaction>
</comment>
<dbReference type="InterPro" id="IPR036416">
    <property type="entry name" value="Pept_tRNA_hydro_sf"/>
</dbReference>
<keyword evidence="12" id="KW-1185">Reference proteome</keyword>
<keyword evidence="8" id="KW-0963">Cytoplasm</keyword>
<feature type="active site" description="Proton acceptor" evidence="8">
    <location>
        <position position="27"/>
    </location>
</feature>
<keyword evidence="4 8" id="KW-0694">RNA-binding</keyword>
<gene>
    <name evidence="8" type="primary">pth</name>
    <name evidence="11" type="ORF">HMPREF9997_00035</name>
</gene>
<dbReference type="CDD" id="cd00462">
    <property type="entry name" value="PTH"/>
    <property type="match status" value="1"/>
</dbReference>
<dbReference type="SUPFAM" id="SSF53178">
    <property type="entry name" value="Peptidyl-tRNA hydrolase-like"/>
    <property type="match status" value="1"/>
</dbReference>
<comment type="subunit">
    <text evidence="8">Monomer.</text>
</comment>
<dbReference type="Gene3D" id="3.40.50.1470">
    <property type="entry name" value="Peptidyl-tRNA hydrolase"/>
    <property type="match status" value="1"/>
</dbReference>
<feature type="site" description="Stabilizes the basic form of H active site to accept a proton" evidence="8">
    <location>
        <position position="103"/>
    </location>
</feature>
<dbReference type="EMBL" id="AMEM01000005">
    <property type="protein sequence ID" value="EKX92371.1"/>
    <property type="molecule type" value="Genomic_DNA"/>
</dbReference>
<comment type="subcellular location">
    <subcellularLocation>
        <location evidence="8">Cytoplasm</location>
    </subcellularLocation>
</comment>
<name>L1MN82_9CORY</name>
<feature type="binding site" evidence="8">
    <location>
        <position position="76"/>
    </location>
    <ligand>
        <name>tRNA</name>
        <dbReference type="ChEBI" id="CHEBI:17843"/>
    </ligand>
</feature>
<dbReference type="OrthoDB" id="9800507at2"/>
<feature type="binding site" evidence="8">
    <location>
        <position position="78"/>
    </location>
    <ligand>
        <name>tRNA</name>
        <dbReference type="ChEBI" id="CHEBI:17843"/>
    </ligand>
</feature>
<dbReference type="HAMAP" id="MF_00083">
    <property type="entry name" value="Pept_tRNA_hydro_bact"/>
    <property type="match status" value="1"/>
</dbReference>
<dbReference type="PROSITE" id="PS01195">
    <property type="entry name" value="PEPT_TRNA_HYDROL_1"/>
    <property type="match status" value="1"/>
</dbReference>
<dbReference type="Proteomes" id="UP000010445">
    <property type="component" value="Unassembled WGS sequence"/>
</dbReference>
<dbReference type="NCBIfam" id="TIGR00447">
    <property type="entry name" value="pth"/>
    <property type="match status" value="1"/>
</dbReference>
<dbReference type="InterPro" id="IPR018171">
    <property type="entry name" value="Pept_tRNA_hydro_CS"/>
</dbReference>
<evidence type="ECO:0000256" key="8">
    <source>
        <dbReference type="HAMAP-Rule" id="MF_00083"/>
    </source>
</evidence>
<evidence type="ECO:0000256" key="10">
    <source>
        <dbReference type="RuleBase" id="RU004320"/>
    </source>
</evidence>
<dbReference type="GO" id="GO:0000049">
    <property type="term" value="F:tRNA binding"/>
    <property type="evidence" value="ECO:0007669"/>
    <property type="project" value="UniProtKB-UniRule"/>
</dbReference>
<evidence type="ECO:0000256" key="5">
    <source>
        <dbReference type="ARBA" id="ARBA00038063"/>
    </source>
</evidence>
<evidence type="ECO:0000313" key="12">
    <source>
        <dbReference type="Proteomes" id="UP000010445"/>
    </source>
</evidence>
<keyword evidence="3 8" id="KW-0378">Hydrolase</keyword>
<organism evidence="11 12">
    <name type="scientific">Corynebacterium durum F0235</name>
    <dbReference type="NCBI Taxonomy" id="1035195"/>
    <lineage>
        <taxon>Bacteria</taxon>
        <taxon>Bacillati</taxon>
        <taxon>Actinomycetota</taxon>
        <taxon>Actinomycetes</taxon>
        <taxon>Mycobacteriales</taxon>
        <taxon>Corynebacteriaceae</taxon>
        <taxon>Corynebacterium</taxon>
    </lineage>
</organism>
<feature type="binding site" evidence="8">
    <location>
        <position position="124"/>
    </location>
    <ligand>
        <name>tRNA</name>
        <dbReference type="ChEBI" id="CHEBI:17843"/>
    </ligand>
</feature>
<dbReference type="GO" id="GO:0005737">
    <property type="term" value="C:cytoplasm"/>
    <property type="evidence" value="ECO:0007669"/>
    <property type="project" value="UniProtKB-SubCell"/>
</dbReference>
<dbReference type="GO" id="GO:0072344">
    <property type="term" value="P:rescue of stalled ribosome"/>
    <property type="evidence" value="ECO:0007669"/>
    <property type="project" value="UniProtKB-UniRule"/>
</dbReference>